<dbReference type="Gene3D" id="3.20.20.150">
    <property type="entry name" value="Divalent-metal-dependent TIM barrel enzymes"/>
    <property type="match status" value="1"/>
</dbReference>
<dbReference type="GO" id="GO:0046487">
    <property type="term" value="P:glyoxylate metabolic process"/>
    <property type="evidence" value="ECO:0007669"/>
    <property type="project" value="TreeGrafter"/>
</dbReference>
<evidence type="ECO:0000256" key="4">
    <source>
        <dbReference type="PIRSR" id="PIRSR006241-50"/>
    </source>
</evidence>
<dbReference type="Proteomes" id="UP000474967">
    <property type="component" value="Unassembled WGS sequence"/>
</dbReference>
<evidence type="ECO:0000256" key="3">
    <source>
        <dbReference type="PIRNR" id="PIRNR006241"/>
    </source>
</evidence>
<keyword evidence="1 3" id="KW-0413">Isomerase</keyword>
<dbReference type="PANTHER" id="PTHR43489">
    <property type="entry name" value="ISOMERASE"/>
    <property type="match status" value="1"/>
</dbReference>
<sequence length="278" mass="29626">MIVETQKGPVKLAANLKWLFTDLPFLDRFDAAAAAGFTGVEYSSPYEFVPVELHKRLDSTGLAQILINTPAGTAGSPTQNGAAAVPGAEAEFRDGVKRALEYATTLGAGLIHLMAGLRPQGVSASDSMSLYVDNVAWAAEQASPTGVRLVLEAINKRDVPRFALDSFEDAAEVAQSVDPKTIAVLFDVYHAQVDRGNLIERFNALLPSIGHVQVADNPGRGEPGTGEIAYANVLANVAASGYDGWVGCEYRPVTNTIAGLRWIDDLTPGTVGKDWRDQ</sequence>
<name>A0A6L9Y2N8_9MICO</name>
<dbReference type="AlphaFoldDB" id="A0A6L9Y2N8"/>
<feature type="active site" description="Proton donor/acceptor" evidence="4">
    <location>
        <position position="152"/>
    </location>
</feature>
<dbReference type="InterPro" id="IPR036237">
    <property type="entry name" value="Xyl_isomerase-like_sf"/>
</dbReference>
<comment type="caution">
    <text evidence="6">The sequence shown here is derived from an EMBL/GenBank/DDBJ whole genome shotgun (WGS) entry which is preliminary data.</text>
</comment>
<feature type="active site" description="Proton donor/acceptor" evidence="4">
    <location>
        <position position="249"/>
    </location>
</feature>
<keyword evidence="7" id="KW-1185">Reference proteome</keyword>
<dbReference type="PANTHER" id="PTHR43489:SF6">
    <property type="entry name" value="HYDROXYPYRUVATE ISOMERASE-RELATED"/>
    <property type="match status" value="1"/>
</dbReference>
<evidence type="ECO:0000256" key="2">
    <source>
        <dbReference type="ARBA" id="ARBA00023277"/>
    </source>
</evidence>
<dbReference type="PIRSF" id="PIRSF006241">
    <property type="entry name" value="HyI"/>
    <property type="match status" value="1"/>
</dbReference>
<evidence type="ECO:0000259" key="5">
    <source>
        <dbReference type="Pfam" id="PF01261"/>
    </source>
</evidence>
<evidence type="ECO:0000313" key="6">
    <source>
        <dbReference type="EMBL" id="NEN07677.1"/>
    </source>
</evidence>
<gene>
    <name evidence="6" type="ORF">G3T36_17615</name>
</gene>
<proteinExistence type="inferred from homology"/>
<organism evidence="6 7">
    <name type="scientific">Leifsonia tongyongensis</name>
    <dbReference type="NCBI Taxonomy" id="1268043"/>
    <lineage>
        <taxon>Bacteria</taxon>
        <taxon>Bacillati</taxon>
        <taxon>Actinomycetota</taxon>
        <taxon>Actinomycetes</taxon>
        <taxon>Micrococcales</taxon>
        <taxon>Microbacteriaceae</taxon>
        <taxon>Leifsonia</taxon>
    </lineage>
</organism>
<protein>
    <submittedName>
        <fullName evidence="6">TIM barrel protein</fullName>
    </submittedName>
</protein>
<evidence type="ECO:0000313" key="7">
    <source>
        <dbReference type="Proteomes" id="UP000474967"/>
    </source>
</evidence>
<accession>A0A6L9Y2N8</accession>
<keyword evidence="2" id="KW-0119">Carbohydrate metabolism</keyword>
<dbReference type="InterPro" id="IPR013022">
    <property type="entry name" value="Xyl_isomerase-like_TIM-brl"/>
</dbReference>
<comment type="similarity">
    <text evidence="3">Belongs to the hyi family.</text>
</comment>
<dbReference type="GO" id="GO:0008903">
    <property type="term" value="F:hydroxypyruvate isomerase activity"/>
    <property type="evidence" value="ECO:0007669"/>
    <property type="project" value="TreeGrafter"/>
</dbReference>
<reference evidence="6 7" key="1">
    <citation type="journal article" date="2014" name="J. Microbiol.">
        <title>Diaminobutyricibacter tongyongensis gen. nov., sp. nov. and Homoserinibacter gongjuensis gen. nov., sp. nov. belong to the family Microbacteriaceae.</title>
        <authorList>
            <person name="Kim S.J."/>
            <person name="Ahn J.H."/>
            <person name="Weon H.Y."/>
            <person name="Hamada M."/>
            <person name="Suzuki K."/>
            <person name="Kwon S.W."/>
        </authorList>
    </citation>
    <scope>NUCLEOTIDE SEQUENCE [LARGE SCALE GENOMIC DNA]</scope>
    <source>
        <strain evidence="6 7">NBRC 108724</strain>
    </source>
</reference>
<dbReference type="FunFam" id="3.20.20.150:FF:000007">
    <property type="entry name" value="Hydroxypyruvate isomerase"/>
    <property type="match status" value="1"/>
</dbReference>
<evidence type="ECO:0000256" key="1">
    <source>
        <dbReference type="ARBA" id="ARBA00023235"/>
    </source>
</evidence>
<dbReference type="Pfam" id="PF01261">
    <property type="entry name" value="AP_endonuc_2"/>
    <property type="match status" value="1"/>
</dbReference>
<dbReference type="SUPFAM" id="SSF51658">
    <property type="entry name" value="Xylose isomerase-like"/>
    <property type="match status" value="1"/>
</dbReference>
<dbReference type="InterPro" id="IPR026040">
    <property type="entry name" value="HyI-like"/>
</dbReference>
<dbReference type="RefSeq" id="WP_163291176.1">
    <property type="nucleotide sequence ID" value="NZ_JAAGWY010000005.1"/>
</dbReference>
<dbReference type="InterPro" id="IPR050417">
    <property type="entry name" value="Sugar_Epim/Isomerase"/>
</dbReference>
<feature type="domain" description="Xylose isomerase-like TIM barrel" evidence="5">
    <location>
        <begin position="29"/>
        <end position="265"/>
    </location>
</feature>
<dbReference type="EMBL" id="JAAGWY010000005">
    <property type="protein sequence ID" value="NEN07677.1"/>
    <property type="molecule type" value="Genomic_DNA"/>
</dbReference>